<protein>
    <submittedName>
        <fullName evidence="3">Uncharacterized protein</fullName>
    </submittedName>
</protein>
<dbReference type="EMBL" id="CAJOBG010000818">
    <property type="protein sequence ID" value="CAF3861776.1"/>
    <property type="molecule type" value="Genomic_DNA"/>
</dbReference>
<dbReference type="Proteomes" id="UP000663842">
    <property type="component" value="Unassembled WGS sequence"/>
</dbReference>
<evidence type="ECO:0000313" key="5">
    <source>
        <dbReference type="Proteomes" id="UP000663866"/>
    </source>
</evidence>
<keyword evidence="5" id="KW-1185">Reference proteome</keyword>
<evidence type="ECO:0000313" key="4">
    <source>
        <dbReference type="Proteomes" id="UP000663842"/>
    </source>
</evidence>
<organism evidence="3 4">
    <name type="scientific">Rotaria magnacalcarata</name>
    <dbReference type="NCBI Taxonomy" id="392030"/>
    <lineage>
        <taxon>Eukaryota</taxon>
        <taxon>Metazoa</taxon>
        <taxon>Spiralia</taxon>
        <taxon>Gnathifera</taxon>
        <taxon>Rotifera</taxon>
        <taxon>Eurotatoria</taxon>
        <taxon>Bdelloidea</taxon>
        <taxon>Philodinida</taxon>
        <taxon>Philodinidae</taxon>
        <taxon>Rotaria</taxon>
    </lineage>
</organism>
<evidence type="ECO:0000313" key="3">
    <source>
        <dbReference type="EMBL" id="CAF4169287.1"/>
    </source>
</evidence>
<proteinExistence type="predicted"/>
<feature type="compositionally biased region" description="Low complexity" evidence="1">
    <location>
        <begin position="77"/>
        <end position="87"/>
    </location>
</feature>
<accession>A0A819Z6D4</accession>
<evidence type="ECO:0000313" key="2">
    <source>
        <dbReference type="EMBL" id="CAF3861776.1"/>
    </source>
</evidence>
<dbReference type="Proteomes" id="UP000663866">
    <property type="component" value="Unassembled WGS sequence"/>
</dbReference>
<sequence>MCKRIQNSDRRYNSGIDGVDSGIKGVDSGIKGVDSGIKGVDSGIDGTGSVYRTDSGMFNIAEKDDCSNLKAIRGVSSVSSNDDQISSHPTEDELLGPPPELEQSRNLPRFELNNSTPNGSVGVDLETVVTINVKQPAIVLITEGQAEGSLTAKPIDYIQAAGARFCSEQVIIYRMDVEEREADDNAQMTGTVAVERMDEEEKCTQ</sequence>
<comment type="caution">
    <text evidence="3">The sequence shown here is derived from an EMBL/GenBank/DDBJ whole genome shotgun (WGS) entry which is preliminary data.</text>
</comment>
<feature type="region of interest" description="Disordered" evidence="1">
    <location>
        <begin position="184"/>
        <end position="205"/>
    </location>
</feature>
<dbReference type="EMBL" id="CAJOBF010005264">
    <property type="protein sequence ID" value="CAF4169287.1"/>
    <property type="molecule type" value="Genomic_DNA"/>
</dbReference>
<feature type="region of interest" description="Disordered" evidence="1">
    <location>
        <begin position="77"/>
        <end position="104"/>
    </location>
</feature>
<dbReference type="AlphaFoldDB" id="A0A819Z6D4"/>
<name>A0A819Z6D4_9BILA</name>
<gene>
    <name evidence="2" type="ORF">OVN521_LOCUS7424</name>
    <name evidence="3" type="ORF">UXM345_LOCUS26179</name>
</gene>
<evidence type="ECO:0000256" key="1">
    <source>
        <dbReference type="SAM" id="MobiDB-lite"/>
    </source>
</evidence>
<reference evidence="3" key="1">
    <citation type="submission" date="2021-02" db="EMBL/GenBank/DDBJ databases">
        <authorList>
            <person name="Nowell W R."/>
        </authorList>
    </citation>
    <scope>NUCLEOTIDE SEQUENCE</scope>
</reference>